<dbReference type="InterPro" id="IPR036397">
    <property type="entry name" value="RNaseH_sf"/>
</dbReference>
<dbReference type="Gene3D" id="3.30.420.10">
    <property type="entry name" value="Ribonuclease H-like superfamily/Ribonuclease H"/>
    <property type="match status" value="1"/>
</dbReference>
<comment type="caution">
    <text evidence="1">The sequence shown here is derived from an EMBL/GenBank/DDBJ whole genome shotgun (WGS) entry which is preliminary data.</text>
</comment>
<organism evidence="1 2">
    <name type="scientific">Ladona fulva</name>
    <name type="common">Scarce chaser dragonfly</name>
    <name type="synonym">Libellula fulva</name>
    <dbReference type="NCBI Taxonomy" id="123851"/>
    <lineage>
        <taxon>Eukaryota</taxon>
        <taxon>Metazoa</taxon>
        <taxon>Ecdysozoa</taxon>
        <taxon>Arthropoda</taxon>
        <taxon>Hexapoda</taxon>
        <taxon>Insecta</taxon>
        <taxon>Pterygota</taxon>
        <taxon>Palaeoptera</taxon>
        <taxon>Odonata</taxon>
        <taxon>Epiprocta</taxon>
        <taxon>Anisoptera</taxon>
        <taxon>Libelluloidea</taxon>
        <taxon>Libellulidae</taxon>
        <taxon>Ladona</taxon>
    </lineage>
</organism>
<gene>
    <name evidence="1" type="ORF">J437_LFUL016639</name>
</gene>
<protein>
    <submittedName>
        <fullName evidence="1">Uncharacterized protein</fullName>
    </submittedName>
</protein>
<dbReference type="OrthoDB" id="6571716at2759"/>
<accession>A0A8K0KQT0</accession>
<dbReference type="GO" id="GO:0003676">
    <property type="term" value="F:nucleic acid binding"/>
    <property type="evidence" value="ECO:0007669"/>
    <property type="project" value="InterPro"/>
</dbReference>
<name>A0A8K0KQT0_LADFU</name>
<evidence type="ECO:0000313" key="2">
    <source>
        <dbReference type="Proteomes" id="UP000792457"/>
    </source>
</evidence>
<proteinExistence type="predicted"/>
<reference evidence="1" key="1">
    <citation type="submission" date="2013-04" db="EMBL/GenBank/DDBJ databases">
        <authorList>
            <person name="Qu J."/>
            <person name="Murali S.C."/>
            <person name="Bandaranaike D."/>
            <person name="Bellair M."/>
            <person name="Blankenburg K."/>
            <person name="Chao H."/>
            <person name="Dinh H."/>
            <person name="Doddapaneni H."/>
            <person name="Downs B."/>
            <person name="Dugan-Rocha S."/>
            <person name="Elkadiri S."/>
            <person name="Gnanaolivu R.D."/>
            <person name="Hernandez B."/>
            <person name="Javaid M."/>
            <person name="Jayaseelan J.C."/>
            <person name="Lee S."/>
            <person name="Li M."/>
            <person name="Ming W."/>
            <person name="Munidasa M."/>
            <person name="Muniz J."/>
            <person name="Nguyen L."/>
            <person name="Ongeri F."/>
            <person name="Osuji N."/>
            <person name="Pu L.-L."/>
            <person name="Puazo M."/>
            <person name="Qu C."/>
            <person name="Quiroz J."/>
            <person name="Raj R."/>
            <person name="Weissenberger G."/>
            <person name="Xin Y."/>
            <person name="Zou X."/>
            <person name="Han Y."/>
            <person name="Richards S."/>
            <person name="Worley K."/>
            <person name="Muzny D."/>
            <person name="Gibbs R."/>
        </authorList>
    </citation>
    <scope>NUCLEOTIDE SEQUENCE</scope>
    <source>
        <strain evidence="1">Sampled in the wild</strain>
    </source>
</reference>
<evidence type="ECO:0000313" key="1">
    <source>
        <dbReference type="EMBL" id="KAG8239522.1"/>
    </source>
</evidence>
<dbReference type="Proteomes" id="UP000792457">
    <property type="component" value="Unassembled WGS sequence"/>
</dbReference>
<dbReference type="EMBL" id="KZ309685">
    <property type="protein sequence ID" value="KAG8239522.1"/>
    <property type="molecule type" value="Genomic_DNA"/>
</dbReference>
<reference evidence="1" key="2">
    <citation type="submission" date="2017-10" db="EMBL/GenBank/DDBJ databases">
        <title>Ladona fulva Genome sequencing and assembly.</title>
        <authorList>
            <person name="Murali S."/>
            <person name="Richards S."/>
            <person name="Bandaranaike D."/>
            <person name="Bellair M."/>
            <person name="Blankenburg K."/>
            <person name="Chao H."/>
            <person name="Dinh H."/>
            <person name="Doddapaneni H."/>
            <person name="Dugan-Rocha S."/>
            <person name="Elkadiri S."/>
            <person name="Gnanaolivu R."/>
            <person name="Hernandez B."/>
            <person name="Skinner E."/>
            <person name="Javaid M."/>
            <person name="Lee S."/>
            <person name="Li M."/>
            <person name="Ming W."/>
            <person name="Munidasa M."/>
            <person name="Muniz J."/>
            <person name="Nguyen L."/>
            <person name="Hughes D."/>
            <person name="Osuji N."/>
            <person name="Pu L.-L."/>
            <person name="Puazo M."/>
            <person name="Qu C."/>
            <person name="Quiroz J."/>
            <person name="Raj R."/>
            <person name="Weissenberger G."/>
            <person name="Xin Y."/>
            <person name="Zou X."/>
            <person name="Han Y."/>
            <person name="Worley K."/>
            <person name="Muzny D."/>
            <person name="Gibbs R."/>
        </authorList>
    </citation>
    <scope>NUCLEOTIDE SEQUENCE</scope>
    <source>
        <strain evidence="1">Sampled in the wild</strain>
    </source>
</reference>
<dbReference type="AlphaFoldDB" id="A0A8K0KQT0"/>
<sequence length="83" mass="9781">MDFFLWGYVKDNVYIPPLPTTLQDLRARIREAFGKIDEEMKHRVWQECNTCAEGPQQMELPEVYLSFALVHPPLPHESQIHQT</sequence>
<keyword evidence="2" id="KW-1185">Reference proteome</keyword>